<evidence type="ECO:0000313" key="3">
    <source>
        <dbReference type="Ensembl" id="ENSNMLP00000027842.1"/>
    </source>
</evidence>
<protein>
    <recommendedName>
        <fullName evidence="2">Terminal uridylyltransferase 4/7 nucleotidyltransferase domain-containing protein</fullName>
    </recommendedName>
</protein>
<accession>A0A8C6WS40</accession>
<keyword evidence="4" id="KW-1185">Reference proteome</keyword>
<dbReference type="GO" id="GO:0016779">
    <property type="term" value="F:nucleotidyltransferase activity"/>
    <property type="evidence" value="ECO:0007669"/>
    <property type="project" value="InterPro"/>
</dbReference>
<feature type="domain" description="Terminal uridylyltransferase 4/7 nucleotidyltransferase" evidence="2">
    <location>
        <begin position="98"/>
        <end position="156"/>
    </location>
</feature>
<evidence type="ECO:0000313" key="4">
    <source>
        <dbReference type="Proteomes" id="UP000694523"/>
    </source>
</evidence>
<sequence>MFVAGAEESAWRTTVADQERLRVQTRRPLVDSALTEQQLGLKQAEERLYRDYIHRLAKASPDYPNYQYLCRLCSVHIENVQGAHKHIKEKRHKKNITEKQEENELRALPPPSAAQISALDRTVTQTALRFGLSDDDFAARQSAVRRMERTVQERLPGNDTLTRG</sequence>
<name>A0A8C6WS40_9GOBI</name>
<reference evidence="3" key="1">
    <citation type="submission" date="2025-08" db="UniProtKB">
        <authorList>
            <consortium name="Ensembl"/>
        </authorList>
    </citation>
    <scope>IDENTIFICATION</scope>
</reference>
<evidence type="ECO:0000259" key="2">
    <source>
        <dbReference type="Pfam" id="PF19088"/>
    </source>
</evidence>
<feature type="compositionally biased region" description="Basic and acidic residues" evidence="1">
    <location>
        <begin position="95"/>
        <end position="105"/>
    </location>
</feature>
<dbReference type="Pfam" id="PF19088">
    <property type="entry name" value="TUTase"/>
    <property type="match status" value="1"/>
</dbReference>
<feature type="region of interest" description="Disordered" evidence="1">
    <location>
        <begin position="84"/>
        <end position="110"/>
    </location>
</feature>
<feature type="compositionally biased region" description="Basic residues" evidence="1">
    <location>
        <begin position="84"/>
        <end position="94"/>
    </location>
</feature>
<reference evidence="3" key="2">
    <citation type="submission" date="2025-09" db="UniProtKB">
        <authorList>
            <consortium name="Ensembl"/>
        </authorList>
    </citation>
    <scope>IDENTIFICATION</scope>
</reference>
<organism evidence="3 4">
    <name type="scientific">Neogobius melanostomus</name>
    <name type="common">round goby</name>
    <dbReference type="NCBI Taxonomy" id="47308"/>
    <lineage>
        <taxon>Eukaryota</taxon>
        <taxon>Metazoa</taxon>
        <taxon>Chordata</taxon>
        <taxon>Craniata</taxon>
        <taxon>Vertebrata</taxon>
        <taxon>Euteleostomi</taxon>
        <taxon>Actinopterygii</taxon>
        <taxon>Neopterygii</taxon>
        <taxon>Teleostei</taxon>
        <taxon>Neoteleostei</taxon>
        <taxon>Acanthomorphata</taxon>
        <taxon>Gobiaria</taxon>
        <taxon>Gobiiformes</taxon>
        <taxon>Gobioidei</taxon>
        <taxon>Gobiidae</taxon>
        <taxon>Benthophilinae</taxon>
        <taxon>Neogobiini</taxon>
        <taxon>Neogobius</taxon>
    </lineage>
</organism>
<proteinExistence type="predicted"/>
<dbReference type="SUPFAM" id="SSF57667">
    <property type="entry name" value="beta-beta-alpha zinc fingers"/>
    <property type="match status" value="1"/>
</dbReference>
<dbReference type="AlphaFoldDB" id="A0A8C6WS40"/>
<dbReference type="InterPro" id="IPR045100">
    <property type="entry name" value="TUT4/7_NTP_transf"/>
</dbReference>
<dbReference type="InterPro" id="IPR036236">
    <property type="entry name" value="Znf_C2H2_sf"/>
</dbReference>
<dbReference type="Ensembl" id="ENSNMLT00000031099.1">
    <property type="protein sequence ID" value="ENSNMLP00000027842.1"/>
    <property type="gene ID" value="ENSNMLG00000017731.1"/>
</dbReference>
<evidence type="ECO:0000256" key="1">
    <source>
        <dbReference type="SAM" id="MobiDB-lite"/>
    </source>
</evidence>
<dbReference type="Proteomes" id="UP000694523">
    <property type="component" value="Unplaced"/>
</dbReference>